<dbReference type="Gene3D" id="1.25.40.390">
    <property type="match status" value="1"/>
</dbReference>
<organism evidence="1 2">
    <name type="scientific">Chitinophaga arvensicola</name>
    <dbReference type="NCBI Taxonomy" id="29529"/>
    <lineage>
        <taxon>Bacteria</taxon>
        <taxon>Pseudomonadati</taxon>
        <taxon>Bacteroidota</taxon>
        <taxon>Chitinophagia</taxon>
        <taxon>Chitinophagales</taxon>
        <taxon>Chitinophagaceae</taxon>
        <taxon>Chitinophaga</taxon>
    </lineage>
</organism>
<dbReference type="STRING" id="29529.SAMN04488122_3156"/>
<dbReference type="RefSeq" id="WP_177192184.1">
    <property type="nucleotide sequence ID" value="NZ_FOJG01000001.1"/>
</dbReference>
<proteinExistence type="predicted"/>
<accession>A0A1I0RNQ6</accession>
<dbReference type="AlphaFoldDB" id="A0A1I0RNQ6"/>
<gene>
    <name evidence="1" type="ORF">SAMN04488122_3156</name>
</gene>
<dbReference type="SUPFAM" id="SSF48452">
    <property type="entry name" value="TPR-like"/>
    <property type="match status" value="1"/>
</dbReference>
<dbReference type="PROSITE" id="PS51257">
    <property type="entry name" value="PROKAR_LIPOPROTEIN"/>
    <property type="match status" value="1"/>
</dbReference>
<dbReference type="InterPro" id="IPR041662">
    <property type="entry name" value="SusD-like_2"/>
</dbReference>
<protein>
    <submittedName>
        <fullName evidence="1">Starch-binding associating with outer membrane</fullName>
    </submittedName>
</protein>
<sequence length="513" mass="57819">MKRNNYTLVLVFFTTLLLGSCTKDFESINTDPTKGDNIDPGQQLAAAAYYLNGGRETGYPNLYLFQPRVQYIGGSWGMRTGSKYIRDDFYNERPWEIFYGKSIKQLADMIERCKNDGKVVNYVAAGRILKVYIFSLLTDCYGDIPYKDAGLAYYNKTYTPAYNTQQEIYMDFFKELTEANAQFDDTKAPIGNDIVFQGSIAKWKKLANSLRLRLGMRLSKIDPATAAKEVQAAVTAGVMKTADDNFKMIHENFNFPDLRGNGLSQALQEDQTYNYTLGCSTFVNYLKGENDPRLPAIFINKDAAGNDITAKTNYFTLAPGLYWWDNWGDFTAADGTVIPHGAKFTKINAPFYQLNAPFLHMGIAETEFLLAEAASRNWIADDANTHYQLGIRAAMKQLELYPGMTPINGTLVDNFVAAHTLTPAKALEQINMQKWVALFPNGYEAFANQRRSGFPVLAAIEDVGGESETGMKPFKRLFYPGTEAYNNTANYQDALKRIGGKNDWMQPVWWDKQ</sequence>
<dbReference type="Proteomes" id="UP000199310">
    <property type="component" value="Unassembled WGS sequence"/>
</dbReference>
<evidence type="ECO:0000313" key="2">
    <source>
        <dbReference type="Proteomes" id="UP000199310"/>
    </source>
</evidence>
<dbReference type="InterPro" id="IPR011990">
    <property type="entry name" value="TPR-like_helical_dom_sf"/>
</dbReference>
<dbReference type="EMBL" id="FOJG01000001">
    <property type="protein sequence ID" value="SEW42915.1"/>
    <property type="molecule type" value="Genomic_DNA"/>
</dbReference>
<reference evidence="2" key="1">
    <citation type="submission" date="2016-10" db="EMBL/GenBank/DDBJ databases">
        <authorList>
            <person name="Varghese N."/>
            <person name="Submissions S."/>
        </authorList>
    </citation>
    <scope>NUCLEOTIDE SEQUENCE [LARGE SCALE GENOMIC DNA]</scope>
    <source>
        <strain evidence="2">DSM 3695</strain>
    </source>
</reference>
<name>A0A1I0RNQ6_9BACT</name>
<evidence type="ECO:0000313" key="1">
    <source>
        <dbReference type="EMBL" id="SEW42915.1"/>
    </source>
</evidence>
<keyword evidence="2" id="KW-1185">Reference proteome</keyword>
<dbReference type="Pfam" id="PF12771">
    <property type="entry name" value="SusD-like_2"/>
    <property type="match status" value="1"/>
</dbReference>